<comment type="caution">
    <text evidence="2">The sequence shown here is derived from an EMBL/GenBank/DDBJ whole genome shotgun (WGS) entry which is preliminary data.</text>
</comment>
<protein>
    <recommendedName>
        <fullName evidence="1">Excalibur calcium-binding domain-containing protein</fullName>
    </recommendedName>
</protein>
<organism evidence="2 3">
    <name type="scientific">Pseudoalteromonas phenolica</name>
    <dbReference type="NCBI Taxonomy" id="161398"/>
    <lineage>
        <taxon>Bacteria</taxon>
        <taxon>Pseudomonadati</taxon>
        <taxon>Pseudomonadota</taxon>
        <taxon>Gammaproteobacteria</taxon>
        <taxon>Alteromonadales</taxon>
        <taxon>Pseudoalteromonadaceae</taxon>
        <taxon>Pseudoalteromonas</taxon>
    </lineage>
</organism>
<dbReference type="AlphaFoldDB" id="A0A5S3YZ15"/>
<accession>A0A5S3YZ15</accession>
<dbReference type="Pfam" id="PF05901">
    <property type="entry name" value="Excalibur"/>
    <property type="match status" value="1"/>
</dbReference>
<proteinExistence type="predicted"/>
<dbReference type="EMBL" id="PNCM01000010">
    <property type="protein sequence ID" value="TMP82590.1"/>
    <property type="molecule type" value="Genomic_DNA"/>
</dbReference>
<dbReference type="InterPro" id="IPR008613">
    <property type="entry name" value="Excalibur_Ca-bd_domain"/>
</dbReference>
<reference evidence="3" key="2">
    <citation type="submission" date="2019-06" db="EMBL/GenBank/DDBJ databases">
        <title>Co-occurence of chitin degradation, pigmentation and bioactivity in marine Pseudoalteromonas.</title>
        <authorList>
            <person name="Sonnenschein E.C."/>
            <person name="Bech P.K."/>
        </authorList>
    </citation>
    <scope>NUCLEOTIDE SEQUENCE [LARGE SCALE GENOMIC DNA]</scope>
    <source>
        <strain evidence="3">S1189</strain>
    </source>
</reference>
<name>A0A5S3YZ15_9GAMM</name>
<dbReference type="OrthoDB" id="6289540at2"/>
<evidence type="ECO:0000313" key="2">
    <source>
        <dbReference type="EMBL" id="TMP82590.1"/>
    </source>
</evidence>
<feature type="domain" description="Excalibur calcium-binding" evidence="1">
    <location>
        <begin position="2"/>
        <end position="34"/>
    </location>
</feature>
<sequence>MTCAEARKHGIAPVVRGHIAYKYMSDRDHDGVVC</sequence>
<evidence type="ECO:0000259" key="1">
    <source>
        <dbReference type="Pfam" id="PF05901"/>
    </source>
</evidence>
<gene>
    <name evidence="2" type="ORF">CWB73_04590</name>
</gene>
<dbReference type="Proteomes" id="UP000307362">
    <property type="component" value="Unassembled WGS sequence"/>
</dbReference>
<reference evidence="2 3" key="1">
    <citation type="submission" date="2017-12" db="EMBL/GenBank/DDBJ databases">
        <authorList>
            <person name="Paulsen S."/>
            <person name="Gram L.K."/>
        </authorList>
    </citation>
    <scope>NUCLEOTIDE SEQUENCE [LARGE SCALE GENOMIC DNA]</scope>
    <source>
        <strain evidence="2 3">S1189</strain>
    </source>
</reference>
<evidence type="ECO:0000313" key="3">
    <source>
        <dbReference type="Proteomes" id="UP000307362"/>
    </source>
</evidence>